<dbReference type="PROSITE" id="PS51866">
    <property type="entry name" value="MOP"/>
    <property type="match status" value="1"/>
</dbReference>
<dbReference type="GO" id="GO:0005524">
    <property type="term" value="F:ATP binding"/>
    <property type="evidence" value="ECO:0007669"/>
    <property type="project" value="UniProtKB-KW"/>
</dbReference>
<dbReference type="GO" id="GO:0015689">
    <property type="term" value="P:molybdate ion transport"/>
    <property type="evidence" value="ECO:0007669"/>
    <property type="project" value="InterPro"/>
</dbReference>
<sequence length="71" mass="7959">LVLQPPQQTSIRNVLRAKVVNSYDDNGQVEVELEVGGKTLWARISPWARDELVIKPGLWLYAQIKSVSITA</sequence>
<name>A0A5N8HG83_ECOLX</name>
<protein>
    <submittedName>
        <fullName evidence="4">Molybdenum ABC transporter ATP-binding protein</fullName>
    </submittedName>
</protein>
<dbReference type="Proteomes" id="UP000392867">
    <property type="component" value="Unassembled WGS sequence"/>
</dbReference>
<evidence type="ECO:0000256" key="1">
    <source>
        <dbReference type="ARBA" id="ARBA00022505"/>
    </source>
</evidence>
<dbReference type="Pfam" id="PF03459">
    <property type="entry name" value="TOBE"/>
    <property type="match status" value="1"/>
</dbReference>
<reference evidence="4 5" key="1">
    <citation type="submission" date="2019-08" db="EMBL/GenBank/DDBJ databases">
        <title>Identification of Water Treatment Resistant and Multidrug Resistant Urinary Pathogenic Escherichia coli in Wastewater.</title>
        <authorList>
            <person name="Neumann N."/>
        </authorList>
    </citation>
    <scope>NUCLEOTIDE SEQUENCE [LARGE SCALE GENOMIC DNA]</scope>
    <source>
        <strain evidence="4 5">WU2356</strain>
    </source>
</reference>
<dbReference type="EMBL" id="VOTT01000364">
    <property type="protein sequence ID" value="MPU50274.1"/>
    <property type="molecule type" value="Genomic_DNA"/>
</dbReference>
<evidence type="ECO:0000313" key="4">
    <source>
        <dbReference type="EMBL" id="MPU50274.1"/>
    </source>
</evidence>
<accession>A0A5N8HG83</accession>
<evidence type="ECO:0000256" key="2">
    <source>
        <dbReference type="PROSITE-ProRule" id="PRU01213"/>
    </source>
</evidence>
<organism evidence="4 5">
    <name type="scientific">Escherichia coli</name>
    <dbReference type="NCBI Taxonomy" id="562"/>
    <lineage>
        <taxon>Bacteria</taxon>
        <taxon>Pseudomonadati</taxon>
        <taxon>Pseudomonadota</taxon>
        <taxon>Gammaproteobacteria</taxon>
        <taxon>Enterobacterales</taxon>
        <taxon>Enterobacteriaceae</taxon>
        <taxon>Escherichia</taxon>
    </lineage>
</organism>
<dbReference type="AlphaFoldDB" id="A0A5N8HG83"/>
<keyword evidence="4" id="KW-0547">Nucleotide-binding</keyword>
<dbReference type="SUPFAM" id="SSF50331">
    <property type="entry name" value="MOP-like"/>
    <property type="match status" value="1"/>
</dbReference>
<dbReference type="InterPro" id="IPR004606">
    <property type="entry name" value="Mop_domain"/>
</dbReference>
<evidence type="ECO:0000313" key="5">
    <source>
        <dbReference type="Proteomes" id="UP000392867"/>
    </source>
</evidence>
<dbReference type="InterPro" id="IPR005116">
    <property type="entry name" value="Transp-assoc_OB_typ1"/>
</dbReference>
<feature type="domain" description="Mop" evidence="3">
    <location>
        <begin position="8"/>
        <end position="71"/>
    </location>
</feature>
<dbReference type="FunFam" id="2.40.50.100:FF:000037">
    <property type="entry name" value="Molybdenum import ATP-binding protein ModC"/>
    <property type="match status" value="1"/>
</dbReference>
<dbReference type="Gene3D" id="2.40.50.100">
    <property type="match status" value="1"/>
</dbReference>
<proteinExistence type="predicted"/>
<comment type="caution">
    <text evidence="4">The sequence shown here is derived from an EMBL/GenBank/DDBJ whole genome shotgun (WGS) entry which is preliminary data.</text>
</comment>
<evidence type="ECO:0000259" key="3">
    <source>
        <dbReference type="PROSITE" id="PS51866"/>
    </source>
</evidence>
<feature type="non-terminal residue" evidence="4">
    <location>
        <position position="1"/>
    </location>
</feature>
<gene>
    <name evidence="4" type="primary">modC</name>
    <name evidence="4" type="ORF">FVB16_15830</name>
</gene>
<dbReference type="InterPro" id="IPR008995">
    <property type="entry name" value="Mo/tungstate-bd_C_term_dom"/>
</dbReference>
<keyword evidence="1 2" id="KW-0500">Molybdenum</keyword>
<keyword evidence="4" id="KW-0067">ATP-binding</keyword>
<dbReference type="NCBIfam" id="TIGR00638">
    <property type="entry name" value="Mop"/>
    <property type="match status" value="1"/>
</dbReference>